<comment type="caution">
    <text evidence="3">Lacks conserved residue(s) required for the propagation of feature annotation.</text>
</comment>
<evidence type="ECO:0000313" key="5">
    <source>
        <dbReference type="EMBL" id="KAF9607506.1"/>
    </source>
</evidence>
<evidence type="ECO:0000256" key="3">
    <source>
        <dbReference type="PROSITE-ProRule" id="PRU00782"/>
    </source>
</evidence>
<dbReference type="SUPFAM" id="SSF52540">
    <property type="entry name" value="P-loop containing nucleoside triphosphate hydrolases"/>
    <property type="match status" value="1"/>
</dbReference>
<evidence type="ECO:0000256" key="2">
    <source>
        <dbReference type="ARBA" id="ARBA00023175"/>
    </source>
</evidence>
<dbReference type="InterPro" id="IPR036961">
    <property type="entry name" value="Kinesin_motor_dom_sf"/>
</dbReference>
<keyword evidence="3" id="KW-0067">ATP-binding</keyword>
<dbReference type="PROSITE" id="PS51456">
    <property type="entry name" value="MYOSIN_MOTOR"/>
    <property type="match status" value="1"/>
</dbReference>
<comment type="similarity">
    <text evidence="3">Belongs to the TRAFAC class myosin-kinesin ATPase superfamily. Myosin family.</text>
</comment>
<evidence type="ECO:0000256" key="1">
    <source>
        <dbReference type="ARBA" id="ARBA00023123"/>
    </source>
</evidence>
<dbReference type="PANTHER" id="PTHR39104:SF1">
    <property type="entry name" value="AMINO ACID-LIGASE"/>
    <property type="match status" value="1"/>
</dbReference>
<protein>
    <recommendedName>
        <fullName evidence="4">Myosin motor domain-containing protein</fullName>
    </recommendedName>
</protein>
<comment type="caution">
    <text evidence="5">The sequence shown here is derived from an EMBL/GenBank/DDBJ whole genome shotgun (WGS) entry which is preliminary data.</text>
</comment>
<dbReference type="AlphaFoldDB" id="A0A835HZA2"/>
<accession>A0A835HZA2</accession>
<evidence type="ECO:0000259" key="4">
    <source>
        <dbReference type="PROSITE" id="PS51456"/>
    </source>
</evidence>
<dbReference type="Proteomes" id="UP000631114">
    <property type="component" value="Unassembled WGS sequence"/>
</dbReference>
<keyword evidence="1 3" id="KW-0518">Myosin</keyword>
<feature type="domain" description="Myosin motor" evidence="4">
    <location>
        <begin position="103"/>
        <end position="157"/>
    </location>
</feature>
<dbReference type="InterPro" id="IPR001609">
    <property type="entry name" value="Myosin_head_motor_dom-like"/>
</dbReference>
<reference evidence="5 6" key="1">
    <citation type="submission" date="2020-10" db="EMBL/GenBank/DDBJ databases">
        <title>The Coptis chinensis genome and diversification of protoberbering-type alkaloids.</title>
        <authorList>
            <person name="Wang B."/>
            <person name="Shu S."/>
            <person name="Song C."/>
            <person name="Liu Y."/>
        </authorList>
    </citation>
    <scope>NUCLEOTIDE SEQUENCE [LARGE SCALE GENOMIC DNA]</scope>
    <source>
        <strain evidence="5">HL-2020</strain>
        <tissue evidence="5">Leaf</tissue>
    </source>
</reference>
<dbReference type="Gene3D" id="3.40.850.10">
    <property type="entry name" value="Kinesin motor domain"/>
    <property type="match status" value="1"/>
</dbReference>
<proteinExistence type="inferred from homology"/>
<dbReference type="GO" id="GO:0016459">
    <property type="term" value="C:myosin complex"/>
    <property type="evidence" value="ECO:0007669"/>
    <property type="project" value="UniProtKB-KW"/>
</dbReference>
<dbReference type="PANTHER" id="PTHR39104">
    <property type="entry name" value="AMINO ACID-LIGASE"/>
    <property type="match status" value="1"/>
</dbReference>
<dbReference type="GO" id="GO:0003774">
    <property type="term" value="F:cytoskeletal motor activity"/>
    <property type="evidence" value="ECO:0007669"/>
    <property type="project" value="UniProtKB-UniRule"/>
</dbReference>
<keyword evidence="3" id="KW-0547">Nucleotide-binding</keyword>
<dbReference type="EMBL" id="JADFTS010000005">
    <property type="protein sequence ID" value="KAF9607506.1"/>
    <property type="molecule type" value="Genomic_DNA"/>
</dbReference>
<organism evidence="5 6">
    <name type="scientific">Coptis chinensis</name>
    <dbReference type="NCBI Taxonomy" id="261450"/>
    <lineage>
        <taxon>Eukaryota</taxon>
        <taxon>Viridiplantae</taxon>
        <taxon>Streptophyta</taxon>
        <taxon>Embryophyta</taxon>
        <taxon>Tracheophyta</taxon>
        <taxon>Spermatophyta</taxon>
        <taxon>Magnoliopsida</taxon>
        <taxon>Ranunculales</taxon>
        <taxon>Ranunculaceae</taxon>
        <taxon>Coptidoideae</taxon>
        <taxon>Coptis</taxon>
    </lineage>
</organism>
<dbReference type="InterPro" id="IPR027417">
    <property type="entry name" value="P-loop_NTPase"/>
</dbReference>
<dbReference type="GO" id="GO:0003779">
    <property type="term" value="F:actin binding"/>
    <property type="evidence" value="ECO:0007669"/>
    <property type="project" value="UniProtKB-KW"/>
</dbReference>
<feature type="binding site" evidence="3">
    <location>
        <begin position="117"/>
        <end position="124"/>
    </location>
    <ligand>
        <name>ATP</name>
        <dbReference type="ChEBI" id="CHEBI:30616"/>
    </ligand>
</feature>
<dbReference type="OrthoDB" id="6108017at2759"/>
<gene>
    <name evidence="5" type="ORF">IFM89_036846</name>
</gene>
<evidence type="ECO:0000313" key="6">
    <source>
        <dbReference type="Proteomes" id="UP000631114"/>
    </source>
</evidence>
<name>A0A835HZA2_9MAGN</name>
<keyword evidence="2 3" id="KW-0505">Motor protein</keyword>
<sequence>MNKKSNAKVNRQRSLCVEVVVLEDEKVDMGFISHFFCRDPATVKLNRHLIGNVLSSSSSLTWKSLLSFFASRGFPTGSTDNDHIIVHGMLCNSRTKRATFGVLSPHVFAVEDASYSGESGAGKTKTTKLLMQYLTYIGGRAASDDRTVEQQVLEVRV</sequence>
<keyword evidence="3" id="KW-0009">Actin-binding</keyword>
<dbReference type="GO" id="GO:0005524">
    <property type="term" value="F:ATP binding"/>
    <property type="evidence" value="ECO:0007669"/>
    <property type="project" value="UniProtKB-UniRule"/>
</dbReference>
<keyword evidence="6" id="KW-1185">Reference proteome</keyword>